<proteinExistence type="predicted"/>
<dbReference type="Proteomes" id="UP000002361">
    <property type="component" value="Chromosome"/>
</dbReference>
<reference key="1">
    <citation type="submission" date="2008-12" db="EMBL/GenBank/DDBJ databases">
        <title>Complete genome sequence of Rhodobacter capsulatus SB1003.</title>
        <authorList>
            <person name="Strnad H."/>
            <person name="Lapidus A."/>
            <person name="Vlcek C."/>
            <person name="Ulbrich P."/>
            <person name="Paces J."/>
            <person name="Maltsev N."/>
            <person name="Kumar V."/>
            <person name="Kogan Y."/>
            <person name="Milgram A."/>
            <person name="Rebrekov D."/>
            <person name="Mazur M."/>
            <person name="Cox R."/>
            <person name="Kyrpides N."/>
            <person name="Kolar M."/>
            <person name="Sachova J."/>
            <person name="Ridl J."/>
            <person name="Ivanova N."/>
            <person name="Kapatral V."/>
            <person name="Los T."/>
            <person name="Lykidis A."/>
            <person name="Mikhailova N."/>
            <person name="Reznik G."/>
            <person name="Vasieva O."/>
            <person name="Fonstein M."/>
            <person name="Paces V."/>
            <person name="Haselkorn R."/>
        </authorList>
    </citation>
    <scope>NUCLEOTIDE SEQUENCE</scope>
    <source>
        <strain>SB1003</strain>
    </source>
</reference>
<evidence type="ECO:0000313" key="1">
    <source>
        <dbReference type="EMBL" id="ADE86596.1"/>
    </source>
</evidence>
<dbReference type="AlphaFoldDB" id="D5APM7"/>
<organism evidence="1 2">
    <name type="scientific">Rhodobacter capsulatus (strain ATCC BAA-309 / NBRC 16581 / SB1003)</name>
    <dbReference type="NCBI Taxonomy" id="272942"/>
    <lineage>
        <taxon>Bacteria</taxon>
        <taxon>Pseudomonadati</taxon>
        <taxon>Pseudomonadota</taxon>
        <taxon>Alphaproteobacteria</taxon>
        <taxon>Rhodobacterales</taxon>
        <taxon>Rhodobacter group</taxon>
        <taxon>Rhodobacter</taxon>
    </lineage>
</organism>
<dbReference type="KEGG" id="rcp:RCAP_rcc02867"/>
<accession>D5APM7</accession>
<reference evidence="1 2" key="2">
    <citation type="journal article" date="2010" name="J. Bacteriol.">
        <title>Complete genome sequence of the photosynthetic purple nonsulfur bacterium Rhodobacter capsulatus SB 1003.</title>
        <authorList>
            <person name="Strnad H."/>
            <person name="Lapidus A."/>
            <person name="Paces J."/>
            <person name="Ulbrich P."/>
            <person name="Vlcek C."/>
            <person name="Paces V."/>
            <person name="Haselkorn R."/>
        </authorList>
    </citation>
    <scope>NUCLEOTIDE SEQUENCE [LARGE SCALE GENOMIC DNA]</scope>
    <source>
        <strain evidence="2">ATCC BAA-309 / NBRC 16581 / SB1003</strain>
    </source>
</reference>
<sequence>MFQPGLFFRHGSVPDKILVMPNLQTRPSLSGRLLKLLA</sequence>
<dbReference type="HOGENOM" id="CLU_3332224_0_0_5"/>
<dbReference type="EMBL" id="CP001312">
    <property type="protein sequence ID" value="ADE86596.1"/>
    <property type="molecule type" value="Genomic_DNA"/>
</dbReference>
<dbReference type="STRING" id="272942.RCAP_rcc02867"/>
<name>D5APM7_RHOCB</name>
<keyword evidence="2" id="KW-1185">Reference proteome</keyword>
<protein>
    <submittedName>
        <fullName evidence="1">Uncharacterized protein</fullName>
    </submittedName>
</protein>
<evidence type="ECO:0000313" key="2">
    <source>
        <dbReference type="Proteomes" id="UP000002361"/>
    </source>
</evidence>
<gene>
    <name evidence="1" type="ordered locus">RCAP_rcc02867</name>
</gene>